<comment type="caution">
    <text evidence="1">The sequence shown here is derived from an EMBL/GenBank/DDBJ whole genome shotgun (WGS) entry which is preliminary data.</text>
</comment>
<dbReference type="AlphaFoldDB" id="A0A1B7VY24"/>
<name>A0A1B7VY24_APHFL</name>
<dbReference type="Proteomes" id="UP000092382">
    <property type="component" value="Unassembled WGS sequence"/>
</dbReference>
<dbReference type="STRING" id="1803587.GCA_001593825_00043"/>
<evidence type="ECO:0000313" key="1">
    <source>
        <dbReference type="EMBL" id="OBQ25819.1"/>
    </source>
</evidence>
<gene>
    <name evidence="1" type="ORF">AN481_08370</name>
</gene>
<proteinExistence type="predicted"/>
<reference evidence="1 2" key="1">
    <citation type="submission" date="2015-09" db="EMBL/GenBank/DDBJ databases">
        <title>Whole genome shotgun sequence assembly of Aphanizomenon flos-aquae UKL13.</title>
        <authorList>
            <person name="Driscoll C."/>
        </authorList>
    </citation>
    <scope>NUCLEOTIDE SEQUENCE [LARGE SCALE GENOMIC DNA]</scope>
    <source>
        <strain evidence="1">MDT13</strain>
    </source>
</reference>
<evidence type="ECO:0008006" key="3">
    <source>
        <dbReference type="Google" id="ProtNLM"/>
    </source>
</evidence>
<dbReference type="EMBL" id="LJOY01000021">
    <property type="protein sequence ID" value="OBQ25819.1"/>
    <property type="molecule type" value="Genomic_DNA"/>
</dbReference>
<dbReference type="PATRIC" id="fig|1710894.3.peg.3401"/>
<dbReference type="InterPro" id="IPR025455">
    <property type="entry name" value="DUF4276"/>
</dbReference>
<accession>A0A1B7VY24</accession>
<organism evidence="1 2">
    <name type="scientific">Aphanizomenon flos-aquae LD13</name>
    <dbReference type="NCBI Taxonomy" id="1710894"/>
    <lineage>
        <taxon>Bacteria</taxon>
        <taxon>Bacillati</taxon>
        <taxon>Cyanobacteriota</taxon>
        <taxon>Cyanophyceae</taxon>
        <taxon>Nostocales</taxon>
        <taxon>Aphanizomenonaceae</taxon>
        <taxon>Aphanizomenon</taxon>
    </lineage>
</organism>
<dbReference type="Pfam" id="PF14103">
    <property type="entry name" value="DUF4276"/>
    <property type="match status" value="1"/>
</dbReference>
<protein>
    <recommendedName>
        <fullName evidence="3">DUF4276 family protein</fullName>
    </recommendedName>
</protein>
<evidence type="ECO:0000313" key="2">
    <source>
        <dbReference type="Proteomes" id="UP000092382"/>
    </source>
</evidence>
<sequence>MVKEVRIHIEGGGDSISQITPLRKGFREFFKELVNETKSKKIEWTIIMCGTRNHAFRDFKNALESHPDAFNVLLVDAEARVTKNSPWEHLKLRDNWDKPTEVNDDNCHLMVQTMEAWFIADIDALKTYYRQGFKVSGIPKTPHVETIAKDDLERIIKIATANTSKKEYHKINHASELLGKIDANKVRQASPYCDRIFKTIQAIIDVSNNNPN</sequence>